<proteinExistence type="predicted"/>
<evidence type="ECO:0000313" key="3">
    <source>
        <dbReference type="Proteomes" id="UP000819052"/>
    </source>
</evidence>
<accession>A0ABX0MBQ8</accession>
<organism evidence="2 3">
    <name type="scientific">Massilia aquatica</name>
    <dbReference type="NCBI Taxonomy" id="2609000"/>
    <lineage>
        <taxon>Bacteria</taxon>
        <taxon>Pseudomonadati</taxon>
        <taxon>Pseudomonadota</taxon>
        <taxon>Betaproteobacteria</taxon>
        <taxon>Burkholderiales</taxon>
        <taxon>Oxalobacteraceae</taxon>
        <taxon>Telluria group</taxon>
        <taxon>Massilia</taxon>
    </lineage>
</organism>
<evidence type="ECO:0000256" key="1">
    <source>
        <dbReference type="SAM" id="MobiDB-lite"/>
    </source>
</evidence>
<dbReference type="Proteomes" id="UP000819052">
    <property type="component" value="Unassembled WGS sequence"/>
</dbReference>
<sequence length="250" mass="27821">MKMNVNLPQRGLARKTKPLSSAQPALSMRTVAAVQKTLKAPLHSLQFLAALNDCISATTLPHPVTARNVGLLPSWQRWSSWKEGASDNSSVADRILTNARNNFDKCVDVIKEGMRNDSVGLKGIIAGPSEEELDMSGVFAAAPLMFWRRPHALVELTAPLQQLLDRSDLGDDIPVGLLRPPVPACYIRFGDDMQHAVLLAQSEDFQHLRMRAFMFSSRCVKNSGPSRWWQSGSGRSADFLGQYHRNDNWR</sequence>
<protein>
    <submittedName>
        <fullName evidence="2">Uncharacterized protein</fullName>
    </submittedName>
</protein>
<dbReference type="EMBL" id="VVIW01000035">
    <property type="protein sequence ID" value="NHZ44608.1"/>
    <property type="molecule type" value="Genomic_DNA"/>
</dbReference>
<dbReference type="RefSeq" id="WP_167081425.1">
    <property type="nucleotide sequence ID" value="NZ_VVIW01000035.1"/>
</dbReference>
<name>A0ABX0MBQ8_9BURK</name>
<reference evidence="2 3" key="1">
    <citation type="submission" date="2019-09" db="EMBL/GenBank/DDBJ databases">
        <title>Taxonomy of Antarctic Massilia spp.: description of Massilia rubra sp. nov., Massilia aquatica sp. nov., Massilia mucilaginosa sp. nov., Massilia frigida sp. nov. isolated from streams, lakes and regoliths.</title>
        <authorList>
            <person name="Holochova P."/>
            <person name="Sedlacek I."/>
            <person name="Kralova S."/>
            <person name="Maslanova I."/>
            <person name="Busse H.-J."/>
            <person name="Stankova E."/>
            <person name="Vrbovska V."/>
            <person name="Kovarovic V."/>
            <person name="Bartak M."/>
            <person name="Svec P."/>
            <person name="Pantucek R."/>
        </authorList>
    </citation>
    <scope>NUCLEOTIDE SEQUENCE [LARGE SCALE GENOMIC DNA]</scope>
    <source>
        <strain evidence="2 3">CCM 8693</strain>
    </source>
</reference>
<feature type="region of interest" description="Disordered" evidence="1">
    <location>
        <begin position="1"/>
        <end position="21"/>
    </location>
</feature>
<keyword evidence="3" id="KW-1185">Reference proteome</keyword>
<gene>
    <name evidence="2" type="ORF">F1609_31290</name>
</gene>
<evidence type="ECO:0000313" key="2">
    <source>
        <dbReference type="EMBL" id="NHZ44608.1"/>
    </source>
</evidence>
<comment type="caution">
    <text evidence="2">The sequence shown here is derived from an EMBL/GenBank/DDBJ whole genome shotgun (WGS) entry which is preliminary data.</text>
</comment>